<sequence>MTAWEYKILEPNMKIRDRIEVMERECNDVGGAGWELCSDHAGTYTFKREKNGNSGEMTTER</sequence>
<evidence type="ECO:0008006" key="3">
    <source>
        <dbReference type="Google" id="ProtNLM"/>
    </source>
</evidence>
<protein>
    <recommendedName>
        <fullName evidence="3">DUF4177 domain-containing protein</fullName>
    </recommendedName>
</protein>
<proteinExistence type="predicted"/>
<gene>
    <name evidence="1" type="ordered locus">MODMU_3832</name>
</gene>
<dbReference type="EMBL" id="FO203431">
    <property type="protein sequence ID" value="CCH89236.1"/>
    <property type="molecule type" value="Genomic_DNA"/>
</dbReference>
<dbReference type="AlphaFoldDB" id="I4F0S3"/>
<name>I4F0S3_MODI5</name>
<dbReference type="Proteomes" id="UP000006461">
    <property type="component" value="Chromosome"/>
</dbReference>
<keyword evidence="2" id="KW-1185">Reference proteome</keyword>
<evidence type="ECO:0000313" key="1">
    <source>
        <dbReference type="EMBL" id="CCH89236.1"/>
    </source>
</evidence>
<dbReference type="OrthoDB" id="3577415at2"/>
<accession>I4F0S3</accession>
<reference evidence="1 2" key="1">
    <citation type="journal article" date="2012" name="J. Bacteriol.">
        <title>Genome Sequence of Radiation-Resistant Modestobacter marinus Strain BC501, a Representative Actinobacterium That Thrives on Calcareous Stone Surfaces.</title>
        <authorList>
            <person name="Normand P."/>
            <person name="Gury J."/>
            <person name="Pujic P."/>
            <person name="Chouaia B."/>
            <person name="Crotti E."/>
            <person name="Brusetti L."/>
            <person name="Daffonchio D."/>
            <person name="Vacherie B."/>
            <person name="Barbe V."/>
            <person name="Medigue C."/>
            <person name="Calteau A."/>
            <person name="Ghodhbane-Gtari F."/>
            <person name="Essoussi I."/>
            <person name="Nouioui I."/>
            <person name="Abbassi-Ghozzi I."/>
            <person name="Gtari M."/>
        </authorList>
    </citation>
    <scope>NUCLEOTIDE SEQUENCE [LARGE SCALE GENOMIC DNA]</scope>
    <source>
        <strain evidence="2">BC 501</strain>
    </source>
</reference>
<dbReference type="KEGG" id="mmar:MODMU_3832"/>
<evidence type="ECO:0000313" key="2">
    <source>
        <dbReference type="Proteomes" id="UP000006461"/>
    </source>
</evidence>
<organism evidence="1 2">
    <name type="scientific">Modestobacter italicus (strain DSM 44449 / CECT 9708 / BC 501)</name>
    <dbReference type="NCBI Taxonomy" id="2732864"/>
    <lineage>
        <taxon>Bacteria</taxon>
        <taxon>Bacillati</taxon>
        <taxon>Actinomycetota</taxon>
        <taxon>Actinomycetes</taxon>
        <taxon>Geodermatophilales</taxon>
        <taxon>Geodermatophilaceae</taxon>
        <taxon>Modestobacter</taxon>
    </lineage>
</organism>
<dbReference type="HOGENOM" id="CLU_2917578_0_0_11"/>